<proteinExistence type="predicted"/>
<evidence type="ECO:0000313" key="1">
    <source>
        <dbReference type="EMBL" id="WDQ45494.1"/>
    </source>
</evidence>
<reference evidence="1" key="1">
    <citation type="submission" date="2023-01" db="EMBL/GenBank/DDBJ databases">
        <authorList>
            <person name="Sprotte S."/>
            <person name="Brinks E."/>
        </authorList>
    </citation>
    <scope>NUCLEOTIDE SEQUENCE</scope>
</reference>
<reference evidence="1" key="2">
    <citation type="journal article" date="2024" name="Heliyon">
        <title>Complete genome sequence of the novel virulent phage PMBT24 infecting Enterocloster bolteae from the human gut.</title>
        <authorList>
            <person name="Sprotte S."/>
            <person name="Brinks E."/>
            <person name="Neve H."/>
            <person name="Franz C.M.A.P."/>
        </authorList>
    </citation>
    <scope>NUCLEOTIDE SEQUENCE</scope>
</reference>
<name>A0AAT9TRL8_9CAUD</name>
<accession>A0AAT9TRL8</accession>
<sequence length="61" mass="7183">MGRNKVILFPSESCVNCDKCIYDKRTGKDICIVNFETIEANKHKQCKRYSDTNKKAWRKKV</sequence>
<protein>
    <submittedName>
        <fullName evidence="1">Uncharacterized protein</fullName>
    </submittedName>
</protein>
<organism evidence="1">
    <name type="scientific">Enterocloster phage PMBT24</name>
    <dbReference type="NCBI Taxonomy" id="3025413"/>
    <lineage>
        <taxon>Viruses</taxon>
        <taxon>Duplodnaviria</taxon>
        <taxon>Heunggongvirae</taxon>
        <taxon>Uroviricota</taxon>
        <taxon>Caudoviricetes</taxon>
    </lineage>
</organism>
<dbReference type="EMBL" id="OQ326496">
    <property type="protein sequence ID" value="WDQ45494.1"/>
    <property type="molecule type" value="Genomic_DNA"/>
</dbReference>